<dbReference type="NCBIfam" id="TIGR00233">
    <property type="entry name" value="trpS"/>
    <property type="match status" value="1"/>
</dbReference>
<evidence type="ECO:0000256" key="1">
    <source>
        <dbReference type="ARBA" id="ARBA00005594"/>
    </source>
</evidence>
<dbReference type="SUPFAM" id="SSF52374">
    <property type="entry name" value="Nucleotidylyl transferase"/>
    <property type="match status" value="1"/>
</dbReference>
<name>A0A0R3RQH7_9BILA</name>
<organism evidence="11 12">
    <name type="scientific">Elaeophora elaphi</name>
    <dbReference type="NCBI Taxonomy" id="1147741"/>
    <lineage>
        <taxon>Eukaryota</taxon>
        <taxon>Metazoa</taxon>
        <taxon>Ecdysozoa</taxon>
        <taxon>Nematoda</taxon>
        <taxon>Chromadorea</taxon>
        <taxon>Rhabditida</taxon>
        <taxon>Spirurina</taxon>
        <taxon>Spiruromorpha</taxon>
        <taxon>Filarioidea</taxon>
        <taxon>Onchocercidae</taxon>
        <taxon>Elaeophora</taxon>
    </lineage>
</organism>
<dbReference type="Proteomes" id="UP000050640">
    <property type="component" value="Unplaced"/>
</dbReference>
<evidence type="ECO:0000256" key="2">
    <source>
        <dbReference type="ARBA" id="ARBA00013161"/>
    </source>
</evidence>
<dbReference type="GO" id="GO:0006436">
    <property type="term" value="P:tryptophanyl-tRNA aminoacylation"/>
    <property type="evidence" value="ECO:0007669"/>
    <property type="project" value="InterPro"/>
</dbReference>
<keyword evidence="6 10" id="KW-0067">ATP-binding</keyword>
<dbReference type="CDD" id="cd00806">
    <property type="entry name" value="TrpRS_core"/>
    <property type="match status" value="1"/>
</dbReference>
<dbReference type="STRING" id="1147741.A0A0R3RQH7"/>
<dbReference type="GO" id="GO:0004830">
    <property type="term" value="F:tryptophan-tRNA ligase activity"/>
    <property type="evidence" value="ECO:0007669"/>
    <property type="project" value="UniProtKB-EC"/>
</dbReference>
<dbReference type="WBParaSite" id="EEL_0000393701-mRNA-1">
    <property type="protein sequence ID" value="EEL_0000393701-mRNA-1"/>
    <property type="gene ID" value="EEL_0000393701"/>
</dbReference>
<evidence type="ECO:0000256" key="5">
    <source>
        <dbReference type="ARBA" id="ARBA00022741"/>
    </source>
</evidence>
<dbReference type="InterPro" id="IPR002305">
    <property type="entry name" value="aa-tRNA-synth_Ic"/>
</dbReference>
<dbReference type="PANTHER" id="PTHR10055:SF1">
    <property type="entry name" value="TRYPTOPHAN--TRNA LIGASE, CYTOPLASMIC"/>
    <property type="match status" value="1"/>
</dbReference>
<dbReference type="InterPro" id="IPR002306">
    <property type="entry name" value="Trp-tRNA-ligase"/>
</dbReference>
<keyword evidence="5 10" id="KW-0547">Nucleotide-binding</keyword>
<evidence type="ECO:0000256" key="6">
    <source>
        <dbReference type="ARBA" id="ARBA00022840"/>
    </source>
</evidence>
<evidence type="ECO:0000256" key="4">
    <source>
        <dbReference type="ARBA" id="ARBA00022598"/>
    </source>
</evidence>
<dbReference type="InterPro" id="IPR014729">
    <property type="entry name" value="Rossmann-like_a/b/a_fold"/>
</dbReference>
<comment type="similarity">
    <text evidence="1 10">Belongs to the class-I aminoacyl-tRNA synthetase family.</text>
</comment>
<dbReference type="GO" id="GO:0005737">
    <property type="term" value="C:cytoplasm"/>
    <property type="evidence" value="ECO:0007669"/>
    <property type="project" value="TreeGrafter"/>
</dbReference>
<dbReference type="PRINTS" id="PR01039">
    <property type="entry name" value="TRNASYNTHTRP"/>
</dbReference>
<dbReference type="Pfam" id="PF00579">
    <property type="entry name" value="tRNA-synt_1b"/>
    <property type="match status" value="1"/>
</dbReference>
<keyword evidence="8 10" id="KW-0030">Aminoacyl-tRNA synthetase</keyword>
<dbReference type="AlphaFoldDB" id="A0A0R3RQH7"/>
<evidence type="ECO:0000256" key="9">
    <source>
        <dbReference type="ARBA" id="ARBA00030268"/>
    </source>
</evidence>
<dbReference type="PANTHER" id="PTHR10055">
    <property type="entry name" value="TRYPTOPHANYL-TRNA SYNTHETASE"/>
    <property type="match status" value="1"/>
</dbReference>
<evidence type="ECO:0000256" key="3">
    <source>
        <dbReference type="ARBA" id="ARBA00013782"/>
    </source>
</evidence>
<sequence>MGSNGAIIVGKDEEVSVVNDSLKFESEKLTKEKDETDEDDDLVTPWDVTASSKKGIDYDKLIAKFGCYRITEDLINRFERITGKKAHPMLRRGLFFAHRSSTSNFQITDDEKFLWKNHTLDEIKHMAKENIKDIIACGFGPDKTFIFLDTEYMCPSFFTNILKIWKLVTLNQARSIFGFTGEDSMGKAAFPSIEAAPCFSSSFPLIFGNRSDIPCIIPCAIDQDPYFRMCRDVAPRLKYPKPAMIYSSFLPALQGAQSKMAASDATTCIYLDDTAKQIKNKINKYAFSGGRDTIEEHRKYGGNCDVDISYQFLRYFMEDDDELGSIRERYTSGELLTGELKAIAIKEVQRVMSELQHRRKEVNDEVVQSFMVPRKLKYDY</sequence>
<dbReference type="FunFam" id="1.10.240.10:FF:000003">
    <property type="entry name" value="Tryptophan--tRNA ligase, cytoplasmic"/>
    <property type="match status" value="1"/>
</dbReference>
<dbReference type="GO" id="GO:0005524">
    <property type="term" value="F:ATP binding"/>
    <property type="evidence" value="ECO:0007669"/>
    <property type="project" value="UniProtKB-KW"/>
</dbReference>
<protein>
    <recommendedName>
        <fullName evidence="3">Tryptophan--tRNA ligase, cytoplasmic</fullName>
        <ecNumber evidence="2">6.1.1.2</ecNumber>
    </recommendedName>
    <alternativeName>
        <fullName evidence="9">Tryptophanyl-tRNA synthetase</fullName>
    </alternativeName>
</protein>
<evidence type="ECO:0000256" key="7">
    <source>
        <dbReference type="ARBA" id="ARBA00022917"/>
    </source>
</evidence>
<dbReference type="EC" id="6.1.1.2" evidence="2"/>
<evidence type="ECO:0000256" key="8">
    <source>
        <dbReference type="ARBA" id="ARBA00023146"/>
    </source>
</evidence>
<dbReference type="FunFam" id="3.40.50.620:FF:000654">
    <property type="entry name" value="Protein CBR-WARS-1"/>
    <property type="match status" value="1"/>
</dbReference>
<proteinExistence type="inferred from homology"/>
<evidence type="ECO:0000313" key="12">
    <source>
        <dbReference type="WBParaSite" id="EEL_0000393701-mRNA-1"/>
    </source>
</evidence>
<dbReference type="Gene3D" id="1.10.240.10">
    <property type="entry name" value="Tyrosyl-Transfer RNA Synthetase"/>
    <property type="match status" value="1"/>
</dbReference>
<keyword evidence="7 10" id="KW-0648">Protein biosynthesis</keyword>
<evidence type="ECO:0000256" key="10">
    <source>
        <dbReference type="RuleBase" id="RU363036"/>
    </source>
</evidence>
<keyword evidence="11" id="KW-1185">Reference proteome</keyword>
<evidence type="ECO:0000313" key="11">
    <source>
        <dbReference type="Proteomes" id="UP000050640"/>
    </source>
</evidence>
<accession>A0A0R3RQH7</accession>
<keyword evidence="4 10" id="KW-0436">Ligase</keyword>
<reference evidence="12" key="1">
    <citation type="submission" date="2017-02" db="UniProtKB">
        <authorList>
            <consortium name="WormBaseParasite"/>
        </authorList>
    </citation>
    <scope>IDENTIFICATION</scope>
</reference>
<dbReference type="Gene3D" id="3.40.50.620">
    <property type="entry name" value="HUPs"/>
    <property type="match status" value="2"/>
</dbReference>